<dbReference type="AlphaFoldDB" id="A0A833R2N7"/>
<dbReference type="Pfam" id="PF13499">
    <property type="entry name" value="EF-hand_7"/>
    <property type="match status" value="1"/>
</dbReference>
<dbReference type="SMART" id="SM00054">
    <property type="entry name" value="EFh"/>
    <property type="match status" value="2"/>
</dbReference>
<evidence type="ECO:0000313" key="4">
    <source>
        <dbReference type="Proteomes" id="UP000623129"/>
    </source>
</evidence>
<reference evidence="3" key="1">
    <citation type="submission" date="2020-01" db="EMBL/GenBank/DDBJ databases">
        <title>Genome sequence of Kobresia littledalei, the first chromosome-level genome in the family Cyperaceae.</title>
        <authorList>
            <person name="Qu G."/>
        </authorList>
    </citation>
    <scope>NUCLEOTIDE SEQUENCE</scope>
    <source>
        <strain evidence="3">C.B.Clarke</strain>
        <tissue evidence="3">Leaf</tissue>
    </source>
</reference>
<keyword evidence="1" id="KW-0106">Calcium</keyword>
<dbReference type="EMBL" id="SWLB01000013">
    <property type="protein sequence ID" value="KAF3331072.1"/>
    <property type="molecule type" value="Genomic_DNA"/>
</dbReference>
<dbReference type="Gene3D" id="1.10.238.10">
    <property type="entry name" value="EF-hand"/>
    <property type="match status" value="1"/>
</dbReference>
<dbReference type="SUPFAM" id="SSF47473">
    <property type="entry name" value="EF-hand"/>
    <property type="match status" value="1"/>
</dbReference>
<dbReference type="PROSITE" id="PS00018">
    <property type="entry name" value="EF_HAND_1"/>
    <property type="match status" value="2"/>
</dbReference>
<dbReference type="InterPro" id="IPR002048">
    <property type="entry name" value="EF_hand_dom"/>
</dbReference>
<evidence type="ECO:0000313" key="3">
    <source>
        <dbReference type="EMBL" id="KAF3331072.1"/>
    </source>
</evidence>
<accession>A0A833R2N7</accession>
<proteinExistence type="predicted"/>
<organism evidence="3 4">
    <name type="scientific">Carex littledalei</name>
    <dbReference type="NCBI Taxonomy" id="544730"/>
    <lineage>
        <taxon>Eukaryota</taxon>
        <taxon>Viridiplantae</taxon>
        <taxon>Streptophyta</taxon>
        <taxon>Embryophyta</taxon>
        <taxon>Tracheophyta</taxon>
        <taxon>Spermatophyta</taxon>
        <taxon>Magnoliopsida</taxon>
        <taxon>Liliopsida</taxon>
        <taxon>Poales</taxon>
        <taxon>Cyperaceae</taxon>
        <taxon>Cyperoideae</taxon>
        <taxon>Cariceae</taxon>
        <taxon>Carex</taxon>
        <taxon>Carex subgen. Euthyceras</taxon>
    </lineage>
</organism>
<keyword evidence="4" id="KW-1185">Reference proteome</keyword>
<dbReference type="CDD" id="cd00051">
    <property type="entry name" value="EFh"/>
    <property type="match status" value="1"/>
</dbReference>
<dbReference type="Proteomes" id="UP000623129">
    <property type="component" value="Unassembled WGS sequence"/>
</dbReference>
<gene>
    <name evidence="3" type="ORF">FCM35_KLT04426</name>
</gene>
<dbReference type="GO" id="GO:0005509">
    <property type="term" value="F:calcium ion binding"/>
    <property type="evidence" value="ECO:0007669"/>
    <property type="project" value="InterPro"/>
</dbReference>
<evidence type="ECO:0000259" key="2">
    <source>
        <dbReference type="PROSITE" id="PS50222"/>
    </source>
</evidence>
<dbReference type="PANTHER" id="PTHR34574:SF10">
    <property type="entry name" value="OS09G0482800 PROTEIN"/>
    <property type="match status" value="1"/>
</dbReference>
<name>A0A833R2N7_9POAL</name>
<feature type="domain" description="EF-hand" evidence="2">
    <location>
        <begin position="71"/>
        <end position="106"/>
    </location>
</feature>
<feature type="domain" description="EF-hand" evidence="2">
    <location>
        <begin position="20"/>
        <end position="55"/>
    </location>
</feature>
<dbReference type="InterPro" id="IPR011992">
    <property type="entry name" value="EF-hand-dom_pair"/>
</dbReference>
<dbReference type="PROSITE" id="PS50222">
    <property type="entry name" value="EF_HAND_2"/>
    <property type="match status" value="2"/>
</dbReference>
<dbReference type="OrthoDB" id="186625at2759"/>
<evidence type="ECO:0000256" key="1">
    <source>
        <dbReference type="ARBA" id="ARBA00022837"/>
    </source>
</evidence>
<dbReference type="InterPro" id="IPR018247">
    <property type="entry name" value="EF_Hand_1_Ca_BS"/>
</dbReference>
<sequence>MSVELLDGSMVLGFIEDEQAFNTSIEDRFASLDSDSDGRLTYDEMAKELMSLSVLGSHFGGMDEPNVSQEEAVRIYQGLFEQFDKDGDGMVDLEEFRGEMKEVMLAVANGLGFVPVQMVVEEGSFLKRAVERELAKNAADLNRTVRLVD</sequence>
<protein>
    <submittedName>
        <fullName evidence="3">EF-hand domain pair</fullName>
    </submittedName>
</protein>
<dbReference type="PANTHER" id="PTHR34574">
    <property type="entry name" value="CALCIUM-BINDING EF-HAND FAMILY PROTEIN-RELATED"/>
    <property type="match status" value="1"/>
</dbReference>
<comment type="caution">
    <text evidence="3">The sequence shown here is derived from an EMBL/GenBank/DDBJ whole genome shotgun (WGS) entry which is preliminary data.</text>
</comment>